<proteinExistence type="inferred from homology"/>
<dbReference type="GO" id="GO:0030246">
    <property type="term" value="F:carbohydrate binding"/>
    <property type="evidence" value="ECO:0007669"/>
    <property type="project" value="UniProtKB-ARBA"/>
</dbReference>
<comment type="caution">
    <text evidence="6">The sequence shown here is derived from an EMBL/GenBank/DDBJ whole genome shotgun (WGS) entry which is preliminary data.</text>
</comment>
<dbReference type="InterPro" id="IPR025997">
    <property type="entry name" value="SBP_2_dom"/>
</dbReference>
<feature type="domain" description="Periplasmic binding protein" evidence="5">
    <location>
        <begin position="28"/>
        <end position="280"/>
    </location>
</feature>
<evidence type="ECO:0000256" key="2">
    <source>
        <dbReference type="ARBA" id="ARBA00007639"/>
    </source>
</evidence>
<dbReference type="InterPro" id="IPR028082">
    <property type="entry name" value="Peripla_BP_I"/>
</dbReference>
<evidence type="ECO:0000256" key="4">
    <source>
        <dbReference type="SAM" id="SignalP"/>
    </source>
</evidence>
<feature type="signal peptide" evidence="4">
    <location>
        <begin position="1"/>
        <end position="21"/>
    </location>
</feature>
<organism evidence="6 7">
    <name type="scientific">Aurantimonas endophytica</name>
    <dbReference type="NCBI Taxonomy" id="1522175"/>
    <lineage>
        <taxon>Bacteria</taxon>
        <taxon>Pseudomonadati</taxon>
        <taxon>Pseudomonadota</taxon>
        <taxon>Alphaproteobacteria</taxon>
        <taxon>Hyphomicrobiales</taxon>
        <taxon>Aurantimonadaceae</taxon>
        <taxon>Aurantimonas</taxon>
    </lineage>
</organism>
<gene>
    <name evidence="6" type="ORF">GGR03_001137</name>
</gene>
<dbReference type="CDD" id="cd06313">
    <property type="entry name" value="PBP1_ABC_ThpA_XypA"/>
    <property type="match status" value="1"/>
</dbReference>
<reference evidence="6 7" key="1">
    <citation type="submission" date="2020-08" db="EMBL/GenBank/DDBJ databases">
        <title>Genomic Encyclopedia of Type Strains, Phase IV (KMG-IV): sequencing the most valuable type-strain genomes for metagenomic binning, comparative biology and taxonomic classification.</title>
        <authorList>
            <person name="Goeker M."/>
        </authorList>
    </citation>
    <scope>NUCLEOTIDE SEQUENCE [LARGE SCALE GENOMIC DNA]</scope>
    <source>
        <strain evidence="6 7">DSM 103570</strain>
    </source>
</reference>
<name>A0A7W6MNP4_9HYPH</name>
<keyword evidence="3 4" id="KW-0732">Signal</keyword>
<dbReference type="EMBL" id="JACIEM010000001">
    <property type="protein sequence ID" value="MBB4002090.1"/>
    <property type="molecule type" value="Genomic_DNA"/>
</dbReference>
<dbReference type="RefSeq" id="WP_183206584.1">
    <property type="nucleotide sequence ID" value="NZ_JAAAMM010000001.1"/>
</dbReference>
<evidence type="ECO:0000256" key="1">
    <source>
        <dbReference type="ARBA" id="ARBA00004196"/>
    </source>
</evidence>
<dbReference type="Gene3D" id="3.40.50.2300">
    <property type="match status" value="2"/>
</dbReference>
<dbReference type="AlphaFoldDB" id="A0A7W6MNP4"/>
<evidence type="ECO:0000259" key="5">
    <source>
        <dbReference type="Pfam" id="PF13407"/>
    </source>
</evidence>
<feature type="chain" id="PRO_5031249644" evidence="4">
    <location>
        <begin position="22"/>
        <end position="329"/>
    </location>
</feature>
<dbReference type="Proteomes" id="UP000588647">
    <property type="component" value="Unassembled WGS sequence"/>
</dbReference>
<sequence length="329" mass="35193">MKKYLLALAVGTALCASPSMAQEKLKIGATVYGLNAEFMQIWTSALQQHPAVQNGEVEVTIFDGRYDALVQQEQFNTMITQQYDAILFVPMDVEAGAAPVQAAVDAGIPVVGSNARVNSEVLTAYVGSNDVEAGELEAKAVLDKMGCTGNVVIIEGPIGQSGQIQRLEGNMKALEACPDVQVLEQQTGNWSRAEAQTLMENWLTAHPDQINGVIGQNDEMALGAIEAIKAAGLDVKSFAIAGIDGVTDAINAVKAGEMASILQDANAQAQGALDIAIKAVRPDYEPQSEIWQQYPDMEWQDGGAKDYLVPWTPVTTENADQLLEARSKL</sequence>
<accession>A0A7W6MNP4</accession>
<protein>
    <submittedName>
        <fullName evidence="6">Putative xylitol transport system substrate-binding protein</fullName>
    </submittedName>
</protein>
<comment type="subcellular location">
    <subcellularLocation>
        <location evidence="1">Cell envelope</location>
    </subcellularLocation>
</comment>
<dbReference type="PANTHER" id="PTHR46847:SF1">
    <property type="entry name" value="D-ALLOSE-BINDING PERIPLASMIC PROTEIN-RELATED"/>
    <property type="match status" value="1"/>
</dbReference>
<evidence type="ECO:0000256" key="3">
    <source>
        <dbReference type="ARBA" id="ARBA00022729"/>
    </source>
</evidence>
<comment type="similarity">
    <text evidence="2">Belongs to the bacterial solute-binding protein 2 family.</text>
</comment>
<dbReference type="Pfam" id="PF13407">
    <property type="entry name" value="Peripla_BP_4"/>
    <property type="match status" value="1"/>
</dbReference>
<evidence type="ECO:0000313" key="7">
    <source>
        <dbReference type="Proteomes" id="UP000588647"/>
    </source>
</evidence>
<evidence type="ECO:0000313" key="6">
    <source>
        <dbReference type="EMBL" id="MBB4002090.1"/>
    </source>
</evidence>
<dbReference type="GO" id="GO:0030313">
    <property type="term" value="C:cell envelope"/>
    <property type="evidence" value="ECO:0007669"/>
    <property type="project" value="UniProtKB-SubCell"/>
</dbReference>
<dbReference type="SUPFAM" id="SSF53822">
    <property type="entry name" value="Periplasmic binding protein-like I"/>
    <property type="match status" value="1"/>
</dbReference>
<keyword evidence="7" id="KW-1185">Reference proteome</keyword>
<dbReference type="PANTHER" id="PTHR46847">
    <property type="entry name" value="D-ALLOSE-BINDING PERIPLASMIC PROTEIN-RELATED"/>
    <property type="match status" value="1"/>
</dbReference>